<evidence type="ECO:0000313" key="8">
    <source>
        <dbReference type="EMBL" id="PIS38640.1"/>
    </source>
</evidence>
<dbReference type="GO" id="GO:0022857">
    <property type="term" value="F:transmembrane transporter activity"/>
    <property type="evidence" value="ECO:0007669"/>
    <property type="project" value="InterPro"/>
</dbReference>
<organism evidence="8 9">
    <name type="scientific">Candidatus Nealsonbacteria bacterium CG08_land_8_20_14_0_20_43_11</name>
    <dbReference type="NCBI Taxonomy" id="1974706"/>
    <lineage>
        <taxon>Bacteria</taxon>
        <taxon>Candidatus Nealsoniibacteriota</taxon>
    </lineage>
</organism>
<comment type="caution">
    <text evidence="8">The sequence shown here is derived from an EMBL/GenBank/DDBJ whole genome shotgun (WGS) entry which is preliminary data.</text>
</comment>
<dbReference type="Pfam" id="PF25967">
    <property type="entry name" value="RND-MFP_C"/>
    <property type="match status" value="1"/>
</dbReference>
<reference evidence="9" key="1">
    <citation type="submission" date="2017-09" db="EMBL/GenBank/DDBJ databases">
        <title>Depth-based differentiation of microbial function through sediment-hosted aquifers and enrichment of novel symbionts in the deep terrestrial subsurface.</title>
        <authorList>
            <person name="Probst A.J."/>
            <person name="Ladd B."/>
            <person name="Jarett J.K."/>
            <person name="Geller-Mcgrath D.E."/>
            <person name="Sieber C.M.K."/>
            <person name="Emerson J.B."/>
            <person name="Anantharaman K."/>
            <person name="Thomas B.C."/>
            <person name="Malmstrom R."/>
            <person name="Stieglmeier M."/>
            <person name="Klingl A."/>
            <person name="Woyke T."/>
            <person name="Ryan C.M."/>
            <person name="Banfield J.F."/>
        </authorList>
    </citation>
    <scope>NUCLEOTIDE SEQUENCE [LARGE SCALE GENOMIC DNA]</scope>
</reference>
<feature type="region of interest" description="Disordered" evidence="4">
    <location>
        <begin position="545"/>
        <end position="569"/>
    </location>
</feature>
<dbReference type="EMBL" id="PEYE01000042">
    <property type="protein sequence ID" value="PIS38640.1"/>
    <property type="molecule type" value="Genomic_DNA"/>
</dbReference>
<dbReference type="NCBIfam" id="TIGR01730">
    <property type="entry name" value="RND_mfp"/>
    <property type="match status" value="1"/>
</dbReference>
<dbReference type="AlphaFoldDB" id="A0A2M6SZZ8"/>
<feature type="compositionally biased region" description="Polar residues" evidence="4">
    <location>
        <begin position="545"/>
        <end position="558"/>
    </location>
</feature>
<dbReference type="InterPro" id="IPR058625">
    <property type="entry name" value="MdtA-like_BSH"/>
</dbReference>
<dbReference type="Gene3D" id="2.40.50.100">
    <property type="match status" value="2"/>
</dbReference>
<sequence>MFKNFFKFIKKRKIVSTVLVILLITSGYFSYKAVFKGNQTSLNYVATPAEKGSLIISVSGSGQVSSANQVDIKAKTSGEIIAVLATLGKEVKAGDLLLQVDTSDAQTNLETAKLELDELMAPVDELSLFQAQNALDNAQSSLSKAQSDLVKSYEDGFNKAADCFLELPAVMSGLEALLHGYDLSTTQANINYYGNVAGIYDNKALEYRDIAENDYQKARQTYDANFDDYKTASIFSSTNVIEVLLDQTYQTTKNISQAVKSSINLIQFYQDKLIERGLKASSLSTTHISSLSDYLGTVNSQVSGLLSISRSIDDYKDAITTAERSIQEKSLSLAKIEKGPDELDIRAKKIVIQQKQDSLLTAEQALSDCYIKAPFSGVIVKTDIKKGAEVSTGAILAAIAAKQKIAAISLNEVDIAQVKTGQKAILTLDAVSDLGITGEVVEVDGLGTVSQGVVNYTVKIAFDTQDERVKSGMSITANIITNIKQDVILVPNSAVKSSNGEFVLILDNNVPRNQTVEIGLSNDTMTEIISGVNEGDEVVTQTITAGGSQKSSAQQNTGIRIPGVSGGFR</sequence>
<evidence type="ECO:0000259" key="7">
    <source>
        <dbReference type="Pfam" id="PF25990"/>
    </source>
</evidence>
<evidence type="ECO:0000259" key="6">
    <source>
        <dbReference type="Pfam" id="PF25967"/>
    </source>
</evidence>
<keyword evidence="3" id="KW-0175">Coiled coil</keyword>
<dbReference type="InterPro" id="IPR006143">
    <property type="entry name" value="RND_pump_MFP"/>
</dbReference>
<dbReference type="PANTHER" id="PTHR32347:SF23">
    <property type="entry name" value="BLL5650 PROTEIN"/>
    <property type="match status" value="1"/>
</dbReference>
<dbReference type="PANTHER" id="PTHR32347">
    <property type="entry name" value="EFFLUX SYSTEM COMPONENT YKNX-RELATED"/>
    <property type="match status" value="1"/>
</dbReference>
<feature type="domain" description="YknX-like beta-barrel" evidence="7">
    <location>
        <begin position="409"/>
        <end position="479"/>
    </location>
</feature>
<comment type="subcellular location">
    <subcellularLocation>
        <location evidence="1">Cell envelope</location>
    </subcellularLocation>
</comment>
<dbReference type="Pfam" id="PF25990">
    <property type="entry name" value="Beta-barrel_YknX"/>
    <property type="match status" value="1"/>
</dbReference>
<evidence type="ECO:0000259" key="5">
    <source>
        <dbReference type="Pfam" id="PF25917"/>
    </source>
</evidence>
<dbReference type="InterPro" id="IPR058627">
    <property type="entry name" value="MdtA-like_C"/>
</dbReference>
<dbReference type="Gene3D" id="1.10.287.470">
    <property type="entry name" value="Helix hairpin bin"/>
    <property type="match status" value="1"/>
</dbReference>
<dbReference type="InterPro" id="IPR058636">
    <property type="entry name" value="Beta-barrel_YknX"/>
</dbReference>
<dbReference type="SUPFAM" id="SSF111369">
    <property type="entry name" value="HlyD-like secretion proteins"/>
    <property type="match status" value="1"/>
</dbReference>
<dbReference type="Pfam" id="PF25917">
    <property type="entry name" value="BSH_RND"/>
    <property type="match status" value="1"/>
</dbReference>
<gene>
    <name evidence="8" type="ORF">COT34_02570</name>
</gene>
<evidence type="ECO:0000256" key="4">
    <source>
        <dbReference type="SAM" id="MobiDB-lite"/>
    </source>
</evidence>
<feature type="domain" description="Multidrug resistance protein MdtA-like C-terminal permuted SH3" evidence="6">
    <location>
        <begin position="486"/>
        <end position="543"/>
    </location>
</feature>
<dbReference type="Gene3D" id="2.40.30.170">
    <property type="match status" value="1"/>
</dbReference>
<protein>
    <submittedName>
        <fullName evidence="8">Uncharacterized protein</fullName>
    </submittedName>
</protein>
<comment type="similarity">
    <text evidence="2">Belongs to the membrane fusion protein (MFP) (TC 8.A.1) family.</text>
</comment>
<evidence type="ECO:0000313" key="9">
    <source>
        <dbReference type="Proteomes" id="UP000229390"/>
    </source>
</evidence>
<evidence type="ECO:0000256" key="1">
    <source>
        <dbReference type="ARBA" id="ARBA00004196"/>
    </source>
</evidence>
<proteinExistence type="inferred from homology"/>
<evidence type="ECO:0000256" key="3">
    <source>
        <dbReference type="ARBA" id="ARBA00023054"/>
    </source>
</evidence>
<dbReference type="InterPro" id="IPR050465">
    <property type="entry name" value="UPF0194_transport"/>
</dbReference>
<name>A0A2M6SZZ8_9BACT</name>
<dbReference type="Gene3D" id="6.20.50.140">
    <property type="match status" value="1"/>
</dbReference>
<accession>A0A2M6SZZ8</accession>
<dbReference type="Proteomes" id="UP000229390">
    <property type="component" value="Unassembled WGS sequence"/>
</dbReference>
<evidence type="ECO:0000256" key="2">
    <source>
        <dbReference type="ARBA" id="ARBA00009477"/>
    </source>
</evidence>
<dbReference type="GO" id="GO:0030313">
    <property type="term" value="C:cell envelope"/>
    <property type="evidence" value="ECO:0007669"/>
    <property type="project" value="UniProtKB-SubCell"/>
</dbReference>
<feature type="domain" description="Multidrug resistance protein MdtA-like barrel-sandwich hybrid" evidence="5">
    <location>
        <begin position="68"/>
        <end position="399"/>
    </location>
</feature>
<dbReference type="GO" id="GO:0016020">
    <property type="term" value="C:membrane"/>
    <property type="evidence" value="ECO:0007669"/>
    <property type="project" value="InterPro"/>
</dbReference>